<dbReference type="PRINTS" id="PR01550">
    <property type="entry name" value="TOP6AFAMILY"/>
</dbReference>
<dbReference type="InterPro" id="IPR002815">
    <property type="entry name" value="Spo11/TopoVI_A"/>
</dbReference>
<organism evidence="13 14">
    <name type="scientific">Fomitopsis schrenkii</name>
    <name type="common">Brown rot fungus</name>
    <dbReference type="NCBI Taxonomy" id="2126942"/>
    <lineage>
        <taxon>Eukaryota</taxon>
        <taxon>Fungi</taxon>
        <taxon>Dikarya</taxon>
        <taxon>Basidiomycota</taxon>
        <taxon>Agaricomycotina</taxon>
        <taxon>Agaricomycetes</taxon>
        <taxon>Polyporales</taxon>
        <taxon>Fomitopsis</taxon>
    </lineage>
</organism>
<dbReference type="eggNOG" id="KOG2795">
    <property type="taxonomic scope" value="Eukaryota"/>
</dbReference>
<dbReference type="GO" id="GO:0042138">
    <property type="term" value="P:meiotic DNA double-strand break formation"/>
    <property type="evidence" value="ECO:0007669"/>
    <property type="project" value="TreeGrafter"/>
</dbReference>
<keyword evidence="5" id="KW-0479">Metal-binding</keyword>
<feature type="domain" description="Spo11/DNA topoisomerase VI subunit A N-terminal" evidence="11">
    <location>
        <begin position="68"/>
        <end position="127"/>
    </location>
</feature>
<dbReference type="GO" id="GO:0003918">
    <property type="term" value="F:DNA topoisomerase type II (double strand cut, ATP-hydrolyzing) activity"/>
    <property type="evidence" value="ECO:0007669"/>
    <property type="project" value="UniProtKB-UniRule"/>
</dbReference>
<proteinExistence type="inferred from homology"/>
<name>S8E9A6_FOMSC</name>
<dbReference type="InterPro" id="IPR036078">
    <property type="entry name" value="Spo11/TopoVI_A_sf"/>
</dbReference>
<evidence type="ECO:0000256" key="4">
    <source>
        <dbReference type="ARBA" id="ARBA00012895"/>
    </source>
</evidence>
<keyword evidence="6" id="KW-0460">Magnesium</keyword>
<evidence type="ECO:0000256" key="2">
    <source>
        <dbReference type="ARBA" id="ARBA00001946"/>
    </source>
</evidence>
<dbReference type="AlphaFoldDB" id="S8E9A6"/>
<dbReference type="InterPro" id="IPR034136">
    <property type="entry name" value="TOPRIM_Topo6A/Spo11"/>
</dbReference>
<keyword evidence="14" id="KW-1185">Reference proteome</keyword>
<dbReference type="CDD" id="cd00223">
    <property type="entry name" value="TOPRIM_TopoIIB_SPO"/>
    <property type="match status" value="1"/>
</dbReference>
<dbReference type="Proteomes" id="UP000015241">
    <property type="component" value="Unassembled WGS sequence"/>
</dbReference>
<dbReference type="Pfam" id="PF21180">
    <property type="entry name" value="TOP6A-Spo11_Toprim"/>
    <property type="match status" value="1"/>
</dbReference>
<dbReference type="STRING" id="743788.S8E9A6"/>
<dbReference type="Gene3D" id="1.10.10.10">
    <property type="entry name" value="Winged helix-like DNA-binding domain superfamily/Winged helix DNA-binding domain"/>
    <property type="match status" value="1"/>
</dbReference>
<dbReference type="FunCoup" id="S8E9A6">
    <property type="interactions" value="101"/>
</dbReference>
<dbReference type="PANTHER" id="PTHR10848:SF0">
    <property type="entry name" value="MEIOTIC RECOMBINATION PROTEIN SPO11"/>
    <property type="match status" value="1"/>
</dbReference>
<sequence length="396" mass="43404">MGQLEELSLSVLEQLAAVLGEDHDKKAKKTKRIVIQLADRRRTGSDRSLAARTLMFPRKARGASIQPLAQFFRVVNLVYEALESGVPMTKRDMYYKDVGLFKSQAVVDRLVDDLAATLGVGRADLHVRASSKGLVCGSRLTIHLNGGDAVEVNDSEGTLIPAGEDIANIDVDEQLAWVLVVEKEAIFQTLCRLNVANHPALTGPGLVITGKGYPDVATRQLVKRLSDNLPPHIPILALVDGDAYGLDILSVYRFGSTQMQHERESLAAARIRWLGLRTSELAGLGVPKDVLIPISKHDEKKALSMLRRSGLPKQWRKELQYMLHNRRKAEIEVLASVQRKAAICGDLGRLAGDHAGSTGDLSTMSEGFKPTEPPALITYLVDKMNAIVDTYNAKYA</sequence>
<dbReference type="Gene3D" id="3.40.1360.10">
    <property type="match status" value="1"/>
</dbReference>
<comment type="similarity">
    <text evidence="3 10">Belongs to the TOP6A family.</text>
</comment>
<evidence type="ECO:0000259" key="12">
    <source>
        <dbReference type="Pfam" id="PF21180"/>
    </source>
</evidence>
<dbReference type="GO" id="GO:0000228">
    <property type="term" value="C:nuclear chromosome"/>
    <property type="evidence" value="ECO:0007669"/>
    <property type="project" value="TreeGrafter"/>
</dbReference>
<keyword evidence="9 10" id="KW-0413">Isomerase</keyword>
<evidence type="ECO:0000256" key="8">
    <source>
        <dbReference type="ARBA" id="ARBA00023125"/>
    </source>
</evidence>
<dbReference type="GO" id="GO:0000706">
    <property type="term" value="P:meiotic DNA double-strand break processing"/>
    <property type="evidence" value="ECO:0007669"/>
    <property type="project" value="TreeGrafter"/>
</dbReference>
<dbReference type="InParanoid" id="S8E9A6"/>
<dbReference type="OrthoDB" id="5377392at2759"/>
<keyword evidence="7 10" id="KW-0799">Topoisomerase</keyword>
<dbReference type="HOGENOM" id="CLU_037229_0_1_1"/>
<comment type="cofactor">
    <cofactor evidence="2">
        <name>Mg(2+)</name>
        <dbReference type="ChEBI" id="CHEBI:18420"/>
    </cofactor>
</comment>
<reference evidence="13 14" key="1">
    <citation type="journal article" date="2012" name="Science">
        <title>The Paleozoic origin of enzymatic lignin decomposition reconstructed from 31 fungal genomes.</title>
        <authorList>
            <person name="Floudas D."/>
            <person name="Binder M."/>
            <person name="Riley R."/>
            <person name="Barry K."/>
            <person name="Blanchette R.A."/>
            <person name="Henrissat B."/>
            <person name="Martinez A.T."/>
            <person name="Otillar R."/>
            <person name="Spatafora J.W."/>
            <person name="Yadav J.S."/>
            <person name="Aerts A."/>
            <person name="Benoit I."/>
            <person name="Boyd A."/>
            <person name="Carlson A."/>
            <person name="Copeland A."/>
            <person name="Coutinho P.M."/>
            <person name="de Vries R.P."/>
            <person name="Ferreira P."/>
            <person name="Findley K."/>
            <person name="Foster B."/>
            <person name="Gaskell J."/>
            <person name="Glotzer D."/>
            <person name="Gorecki P."/>
            <person name="Heitman J."/>
            <person name="Hesse C."/>
            <person name="Hori C."/>
            <person name="Igarashi K."/>
            <person name="Jurgens J.A."/>
            <person name="Kallen N."/>
            <person name="Kersten P."/>
            <person name="Kohler A."/>
            <person name="Kuees U."/>
            <person name="Kumar T.K.A."/>
            <person name="Kuo A."/>
            <person name="LaButti K."/>
            <person name="Larrondo L.F."/>
            <person name="Lindquist E."/>
            <person name="Ling A."/>
            <person name="Lombard V."/>
            <person name="Lucas S."/>
            <person name="Lundell T."/>
            <person name="Martin R."/>
            <person name="McLaughlin D.J."/>
            <person name="Morgenstern I."/>
            <person name="Morin E."/>
            <person name="Murat C."/>
            <person name="Nagy L.G."/>
            <person name="Nolan M."/>
            <person name="Ohm R.A."/>
            <person name="Patyshakuliyeva A."/>
            <person name="Rokas A."/>
            <person name="Ruiz-Duenas F.J."/>
            <person name="Sabat G."/>
            <person name="Salamov A."/>
            <person name="Samejima M."/>
            <person name="Schmutz J."/>
            <person name="Slot J.C."/>
            <person name="St John F."/>
            <person name="Stenlid J."/>
            <person name="Sun H."/>
            <person name="Sun S."/>
            <person name="Syed K."/>
            <person name="Tsang A."/>
            <person name="Wiebenga A."/>
            <person name="Young D."/>
            <person name="Pisabarro A."/>
            <person name="Eastwood D.C."/>
            <person name="Martin F."/>
            <person name="Cullen D."/>
            <person name="Grigoriev I.V."/>
            <person name="Hibbett D.S."/>
        </authorList>
    </citation>
    <scope>NUCLEOTIDE SEQUENCE</scope>
    <source>
        <strain evidence="14">FP-58527</strain>
    </source>
</reference>
<keyword evidence="8 10" id="KW-0238">DNA-binding</keyword>
<evidence type="ECO:0000259" key="11">
    <source>
        <dbReference type="Pfam" id="PF04406"/>
    </source>
</evidence>
<dbReference type="SUPFAM" id="SSF56726">
    <property type="entry name" value="DNA topoisomerase IV, alpha subunit"/>
    <property type="match status" value="1"/>
</dbReference>
<dbReference type="GO" id="GO:0003677">
    <property type="term" value="F:DNA binding"/>
    <property type="evidence" value="ECO:0007669"/>
    <property type="project" value="UniProtKB-UniRule"/>
</dbReference>
<dbReference type="EC" id="5.6.2.2" evidence="4"/>
<accession>S8E9A6</accession>
<evidence type="ECO:0000256" key="10">
    <source>
        <dbReference type="PROSITE-ProRule" id="PRU01385"/>
    </source>
</evidence>
<dbReference type="GO" id="GO:0007131">
    <property type="term" value="P:reciprocal meiotic recombination"/>
    <property type="evidence" value="ECO:0007669"/>
    <property type="project" value="TreeGrafter"/>
</dbReference>
<evidence type="ECO:0000256" key="5">
    <source>
        <dbReference type="ARBA" id="ARBA00022723"/>
    </source>
</evidence>
<evidence type="ECO:0000256" key="3">
    <source>
        <dbReference type="ARBA" id="ARBA00006559"/>
    </source>
</evidence>
<dbReference type="Pfam" id="PF04406">
    <property type="entry name" value="TP6A_N"/>
    <property type="match status" value="1"/>
</dbReference>
<evidence type="ECO:0000256" key="6">
    <source>
        <dbReference type="ARBA" id="ARBA00022842"/>
    </source>
</evidence>
<comment type="catalytic activity">
    <reaction evidence="1 10">
        <text>ATP-dependent breakage, passage and rejoining of double-stranded DNA.</text>
        <dbReference type="EC" id="5.6.2.2"/>
    </reaction>
</comment>
<feature type="domain" description="Topoisomerase 6 subunit A/Spo11 TOPRIM" evidence="12">
    <location>
        <begin position="177"/>
        <end position="339"/>
    </location>
</feature>
<dbReference type="PANTHER" id="PTHR10848">
    <property type="entry name" value="MEIOTIC RECOMBINATION PROTEIN SPO11"/>
    <property type="match status" value="1"/>
</dbReference>
<dbReference type="EMBL" id="KE504153">
    <property type="protein sequence ID" value="EPS99903.1"/>
    <property type="molecule type" value="Genomic_DNA"/>
</dbReference>
<dbReference type="PROSITE" id="PS52041">
    <property type="entry name" value="TOPO_IIB"/>
    <property type="match status" value="1"/>
</dbReference>
<dbReference type="GO" id="GO:0005524">
    <property type="term" value="F:ATP binding"/>
    <property type="evidence" value="ECO:0007669"/>
    <property type="project" value="InterPro"/>
</dbReference>
<evidence type="ECO:0000313" key="14">
    <source>
        <dbReference type="Proteomes" id="UP000015241"/>
    </source>
</evidence>
<dbReference type="InterPro" id="IPR013049">
    <property type="entry name" value="Spo11/TopoVI_A_N"/>
</dbReference>
<gene>
    <name evidence="13" type="ORF">FOMPIDRAFT_46250</name>
</gene>
<evidence type="ECO:0000313" key="13">
    <source>
        <dbReference type="EMBL" id="EPS99903.1"/>
    </source>
</evidence>
<evidence type="ECO:0000256" key="7">
    <source>
        <dbReference type="ARBA" id="ARBA00023029"/>
    </source>
</evidence>
<protein>
    <recommendedName>
        <fullName evidence="4">DNA topoisomerase (ATP-hydrolyzing)</fullName>
        <ecNumber evidence="4">5.6.2.2</ecNumber>
    </recommendedName>
</protein>
<evidence type="ECO:0000256" key="9">
    <source>
        <dbReference type="ARBA" id="ARBA00023235"/>
    </source>
</evidence>
<evidence type="ECO:0000256" key="1">
    <source>
        <dbReference type="ARBA" id="ARBA00000185"/>
    </source>
</evidence>
<dbReference type="InterPro" id="IPR036388">
    <property type="entry name" value="WH-like_DNA-bd_sf"/>
</dbReference>
<feature type="active site" description="O-(5'-phospho-DNA)-tyrosine intermediate" evidence="10">
    <location>
        <position position="95"/>
    </location>
</feature>
<dbReference type="GO" id="GO:0046872">
    <property type="term" value="F:metal ion binding"/>
    <property type="evidence" value="ECO:0007669"/>
    <property type="project" value="UniProtKB-KW"/>
</dbReference>